<protein>
    <submittedName>
        <fullName evidence="1">Uncharacterized protein</fullName>
    </submittedName>
</protein>
<reference evidence="1 2" key="1">
    <citation type="journal article" date="2019" name="Int. J. Syst. Evol. Microbiol.">
        <title>The Global Catalogue of Microorganisms (GCM) 10K type strain sequencing project: providing services to taxonomists for standard genome sequencing and annotation.</title>
        <authorList>
            <consortium name="The Broad Institute Genomics Platform"/>
            <consortium name="The Broad Institute Genome Sequencing Center for Infectious Disease"/>
            <person name="Wu L."/>
            <person name="Ma J."/>
        </authorList>
    </citation>
    <scope>NUCLEOTIDE SEQUENCE [LARGE SCALE GENOMIC DNA]</scope>
    <source>
        <strain evidence="1 2">CGMCC 1.12720</strain>
    </source>
</reference>
<dbReference type="EMBL" id="BMFN01000004">
    <property type="protein sequence ID" value="GGF78705.1"/>
    <property type="molecule type" value="Genomic_DNA"/>
</dbReference>
<evidence type="ECO:0000313" key="1">
    <source>
        <dbReference type="EMBL" id="GGF78705.1"/>
    </source>
</evidence>
<accession>A0ACB5PWJ4</accession>
<sequence>MAEEDQETDKNNEDGSCHAKVSYPQISSDALVQPERSIRFGQYV</sequence>
<dbReference type="Proteomes" id="UP000605392">
    <property type="component" value="Unassembled WGS sequence"/>
</dbReference>
<comment type="caution">
    <text evidence="1">The sequence shown here is derived from an EMBL/GenBank/DDBJ whole genome shotgun (WGS) entry which is preliminary data.</text>
</comment>
<organism evidence="1 2">
    <name type="scientific">Hymenobacter qilianensis</name>
    <dbReference type="NCBI Taxonomy" id="1385715"/>
    <lineage>
        <taxon>Bacteria</taxon>
        <taxon>Pseudomonadati</taxon>
        <taxon>Bacteroidota</taxon>
        <taxon>Cytophagia</taxon>
        <taxon>Cytophagales</taxon>
        <taxon>Hymenobacteraceae</taxon>
        <taxon>Hymenobacter</taxon>
    </lineage>
</organism>
<name>A0ACB5PWJ4_9BACT</name>
<keyword evidence="2" id="KW-1185">Reference proteome</keyword>
<evidence type="ECO:0000313" key="2">
    <source>
        <dbReference type="Proteomes" id="UP000605392"/>
    </source>
</evidence>
<proteinExistence type="predicted"/>
<gene>
    <name evidence="1" type="ORF">GCM10011375_37250</name>
</gene>